<organism evidence="1">
    <name type="scientific">Arundo donax</name>
    <name type="common">Giant reed</name>
    <name type="synonym">Donax arundinaceus</name>
    <dbReference type="NCBI Taxonomy" id="35708"/>
    <lineage>
        <taxon>Eukaryota</taxon>
        <taxon>Viridiplantae</taxon>
        <taxon>Streptophyta</taxon>
        <taxon>Embryophyta</taxon>
        <taxon>Tracheophyta</taxon>
        <taxon>Spermatophyta</taxon>
        <taxon>Magnoliopsida</taxon>
        <taxon>Liliopsida</taxon>
        <taxon>Poales</taxon>
        <taxon>Poaceae</taxon>
        <taxon>PACMAD clade</taxon>
        <taxon>Arundinoideae</taxon>
        <taxon>Arundineae</taxon>
        <taxon>Arundo</taxon>
    </lineage>
</organism>
<dbReference type="EMBL" id="GBRH01199042">
    <property type="protein sequence ID" value="JAD98853.1"/>
    <property type="molecule type" value="Transcribed_RNA"/>
</dbReference>
<sequence>MIGSYPSADRSR</sequence>
<reference evidence="1" key="1">
    <citation type="submission" date="2014-09" db="EMBL/GenBank/DDBJ databases">
        <authorList>
            <person name="Magalhaes I.L.F."/>
            <person name="Oliveira U."/>
            <person name="Santos F.R."/>
            <person name="Vidigal T.H.D.A."/>
            <person name="Brescovit A.D."/>
            <person name="Santos A.J."/>
        </authorList>
    </citation>
    <scope>NUCLEOTIDE SEQUENCE</scope>
    <source>
        <tissue evidence="1">Shoot tissue taken approximately 20 cm above the soil surface</tissue>
    </source>
</reference>
<protein>
    <submittedName>
        <fullName evidence="1">Uncharacterized protein</fullName>
    </submittedName>
</protein>
<name>A0A0A9EIK4_ARUDO</name>
<proteinExistence type="predicted"/>
<reference evidence="1" key="2">
    <citation type="journal article" date="2015" name="Data Brief">
        <title>Shoot transcriptome of the giant reed, Arundo donax.</title>
        <authorList>
            <person name="Barrero R.A."/>
            <person name="Guerrero F.D."/>
            <person name="Moolhuijzen P."/>
            <person name="Goolsby J.A."/>
            <person name="Tidwell J."/>
            <person name="Bellgard S.E."/>
            <person name="Bellgard M.I."/>
        </authorList>
    </citation>
    <scope>NUCLEOTIDE SEQUENCE</scope>
    <source>
        <tissue evidence="1">Shoot tissue taken approximately 20 cm above the soil surface</tissue>
    </source>
</reference>
<accession>A0A0A9EIK4</accession>
<evidence type="ECO:0000313" key="1">
    <source>
        <dbReference type="EMBL" id="JAD98853.1"/>
    </source>
</evidence>